<dbReference type="EMBL" id="JBHRTB010000010">
    <property type="protein sequence ID" value="MFC3141899.1"/>
    <property type="molecule type" value="Genomic_DNA"/>
</dbReference>
<evidence type="ECO:0000313" key="5">
    <source>
        <dbReference type="Proteomes" id="UP001595632"/>
    </source>
</evidence>
<keyword evidence="5" id="KW-1185">Reference proteome</keyword>
<organism evidence="4 5">
    <name type="scientific">Psychromarinibacter halotolerans</name>
    <dbReference type="NCBI Taxonomy" id="1775175"/>
    <lineage>
        <taxon>Bacteria</taxon>
        <taxon>Pseudomonadati</taxon>
        <taxon>Pseudomonadota</taxon>
        <taxon>Alphaproteobacteria</taxon>
        <taxon>Rhodobacterales</taxon>
        <taxon>Paracoccaceae</taxon>
        <taxon>Psychromarinibacter</taxon>
    </lineage>
</organism>
<dbReference type="SUPFAM" id="SSF141868">
    <property type="entry name" value="EAL domain-like"/>
    <property type="match status" value="1"/>
</dbReference>
<dbReference type="InterPro" id="IPR000160">
    <property type="entry name" value="GGDEF_dom"/>
</dbReference>
<dbReference type="SUPFAM" id="SSF55073">
    <property type="entry name" value="Nucleotide cyclase"/>
    <property type="match status" value="1"/>
</dbReference>
<evidence type="ECO:0000259" key="3">
    <source>
        <dbReference type="PROSITE" id="PS50887"/>
    </source>
</evidence>
<dbReference type="InterPro" id="IPR043128">
    <property type="entry name" value="Rev_trsase/Diguanyl_cyclase"/>
</dbReference>
<evidence type="ECO:0000259" key="2">
    <source>
        <dbReference type="PROSITE" id="PS50883"/>
    </source>
</evidence>
<dbReference type="Gene3D" id="3.20.20.450">
    <property type="entry name" value="EAL domain"/>
    <property type="match status" value="1"/>
</dbReference>
<feature type="compositionally biased region" description="Low complexity" evidence="1">
    <location>
        <begin position="11"/>
        <end position="24"/>
    </location>
</feature>
<sequence>MQDAIDDRQGRAAASRPSRPPGSSEPDTSDPDAAERRTFVTAEIDRMQKTVRDAVLAGVDARDCVLVLDTSLRLGPGTAAPTQTDAQQGRHDLILQTALSLLGGGRAGLEPRAERSAVQRLSVDGEDVVLFAMSLHDEDAQDLGVLGLTFAPGDWDDSRQVRLGTMIGALVENLLSAGTRRVALEVDYVAMNRQASRLHRLAEIDPLTKLENSTSFRDKVQQVLAHATGSAALIILDIDHFKSINDLYGHRFGDAYLQAIAQSILSAFPETAIIGRLGGDEFGIFVSVPTKGTSYLESLLSRCRSAVQRTTAFLGKPDLGRVSMGAATFPEQAEDFDTLFELADTALYAAKDLGRSTHRIFTPEKHDMFNARAMGPLFLRAVRHGQVQPYFQPIVDLDTGACVGYEALARWNERKRGLLRPQAFAPVLKDHTCAETLTRCIVQRALDWYTATFPASTPGDRPTLALNVTSFDLMNPEFVFELQAHMADRNVDWNSIVIEVTEGVVLGERKGQAYRSLGELRMRGAKVALDDFGTGYGGLRHLSDWPIDLLKIDQSFVRDVHLNPRNAAIVDAMLTIADQFGFDVIAEGVELPAQVEKLRASGCRKGQGYLFSEPMSAQHARRTFGPFGQAVLDGQ</sequence>
<dbReference type="SMART" id="SM00267">
    <property type="entry name" value="GGDEF"/>
    <property type="match status" value="1"/>
</dbReference>
<comment type="caution">
    <text evidence="4">The sequence shown here is derived from an EMBL/GenBank/DDBJ whole genome shotgun (WGS) entry which is preliminary data.</text>
</comment>
<feature type="compositionally biased region" description="Basic and acidic residues" evidence="1">
    <location>
        <begin position="1"/>
        <end position="10"/>
    </location>
</feature>
<reference evidence="5" key="1">
    <citation type="journal article" date="2019" name="Int. J. Syst. Evol. Microbiol.">
        <title>The Global Catalogue of Microorganisms (GCM) 10K type strain sequencing project: providing services to taxonomists for standard genome sequencing and annotation.</title>
        <authorList>
            <consortium name="The Broad Institute Genomics Platform"/>
            <consortium name="The Broad Institute Genome Sequencing Center for Infectious Disease"/>
            <person name="Wu L."/>
            <person name="Ma J."/>
        </authorList>
    </citation>
    <scope>NUCLEOTIDE SEQUENCE [LARGE SCALE GENOMIC DNA]</scope>
    <source>
        <strain evidence="5">KCTC 52366</strain>
    </source>
</reference>
<protein>
    <submittedName>
        <fullName evidence="4">Bifunctional diguanylate cyclase/phosphodiesterase</fullName>
    </submittedName>
</protein>
<dbReference type="PANTHER" id="PTHR33121:SF70">
    <property type="entry name" value="SIGNALING PROTEIN YKOW"/>
    <property type="match status" value="1"/>
</dbReference>
<gene>
    <name evidence="4" type="ORF">ACFOGP_04225</name>
</gene>
<feature type="domain" description="GGDEF" evidence="3">
    <location>
        <begin position="229"/>
        <end position="363"/>
    </location>
</feature>
<dbReference type="Proteomes" id="UP001595632">
    <property type="component" value="Unassembled WGS sequence"/>
</dbReference>
<proteinExistence type="predicted"/>
<dbReference type="InterPro" id="IPR035919">
    <property type="entry name" value="EAL_sf"/>
</dbReference>
<evidence type="ECO:0000256" key="1">
    <source>
        <dbReference type="SAM" id="MobiDB-lite"/>
    </source>
</evidence>
<accession>A0ABV7GJZ4</accession>
<dbReference type="PROSITE" id="PS50883">
    <property type="entry name" value="EAL"/>
    <property type="match status" value="1"/>
</dbReference>
<dbReference type="CDD" id="cd01949">
    <property type="entry name" value="GGDEF"/>
    <property type="match status" value="1"/>
</dbReference>
<dbReference type="InterPro" id="IPR050706">
    <property type="entry name" value="Cyclic-di-GMP_PDE-like"/>
</dbReference>
<dbReference type="PANTHER" id="PTHR33121">
    <property type="entry name" value="CYCLIC DI-GMP PHOSPHODIESTERASE PDEF"/>
    <property type="match status" value="1"/>
</dbReference>
<dbReference type="PROSITE" id="PS50887">
    <property type="entry name" value="GGDEF"/>
    <property type="match status" value="1"/>
</dbReference>
<evidence type="ECO:0000313" key="4">
    <source>
        <dbReference type="EMBL" id="MFC3141899.1"/>
    </source>
</evidence>
<dbReference type="SMART" id="SM00052">
    <property type="entry name" value="EAL"/>
    <property type="match status" value="1"/>
</dbReference>
<dbReference type="InterPro" id="IPR001633">
    <property type="entry name" value="EAL_dom"/>
</dbReference>
<dbReference type="NCBIfam" id="TIGR00254">
    <property type="entry name" value="GGDEF"/>
    <property type="match status" value="1"/>
</dbReference>
<dbReference type="Pfam" id="PF00990">
    <property type="entry name" value="GGDEF"/>
    <property type="match status" value="1"/>
</dbReference>
<dbReference type="InterPro" id="IPR029787">
    <property type="entry name" value="Nucleotide_cyclase"/>
</dbReference>
<dbReference type="CDD" id="cd01948">
    <property type="entry name" value="EAL"/>
    <property type="match status" value="1"/>
</dbReference>
<dbReference type="Pfam" id="PF00563">
    <property type="entry name" value="EAL"/>
    <property type="match status" value="1"/>
</dbReference>
<name>A0ABV7GJZ4_9RHOB</name>
<dbReference type="Gene3D" id="3.30.70.270">
    <property type="match status" value="1"/>
</dbReference>
<feature type="domain" description="EAL" evidence="2">
    <location>
        <begin position="371"/>
        <end position="628"/>
    </location>
</feature>
<dbReference type="RefSeq" id="WP_379560169.1">
    <property type="nucleotide sequence ID" value="NZ_JBHRTB010000010.1"/>
</dbReference>
<feature type="region of interest" description="Disordered" evidence="1">
    <location>
        <begin position="1"/>
        <end position="34"/>
    </location>
</feature>